<dbReference type="AlphaFoldDB" id="A0A127VC64"/>
<evidence type="ECO:0000313" key="1">
    <source>
        <dbReference type="EMBL" id="AMP98895.1"/>
    </source>
</evidence>
<dbReference type="OrthoDB" id="766751at2"/>
<organism evidence="1 2">
    <name type="scientific">Pedobacter cryoconitis</name>
    <dbReference type="NCBI Taxonomy" id="188932"/>
    <lineage>
        <taxon>Bacteria</taxon>
        <taxon>Pseudomonadati</taxon>
        <taxon>Bacteroidota</taxon>
        <taxon>Sphingobacteriia</taxon>
        <taxon>Sphingobacteriales</taxon>
        <taxon>Sphingobacteriaceae</taxon>
        <taxon>Pedobacter</taxon>
    </lineage>
</organism>
<proteinExistence type="predicted"/>
<dbReference type="EMBL" id="CP014504">
    <property type="protein sequence ID" value="AMP98895.1"/>
    <property type="molecule type" value="Genomic_DNA"/>
</dbReference>
<accession>A0A127VC64</accession>
<dbReference type="KEGG" id="pcm:AY601_1989"/>
<gene>
    <name evidence="1" type="ORF">AY601_1989</name>
</gene>
<dbReference type="RefSeq" id="WP_068399950.1">
    <property type="nucleotide sequence ID" value="NZ_CP014504.1"/>
</dbReference>
<dbReference type="Proteomes" id="UP000071561">
    <property type="component" value="Chromosome"/>
</dbReference>
<reference evidence="1 2" key="1">
    <citation type="submission" date="2016-03" db="EMBL/GenBank/DDBJ databases">
        <title>Complete genome sequence of Pedobacter cryoconitis PAMC 27485.</title>
        <authorList>
            <person name="Lee J."/>
            <person name="Kim O.-S."/>
        </authorList>
    </citation>
    <scope>NUCLEOTIDE SEQUENCE [LARGE SCALE GENOMIC DNA]</scope>
    <source>
        <strain evidence="1 2">PAMC 27485</strain>
    </source>
</reference>
<evidence type="ECO:0000313" key="2">
    <source>
        <dbReference type="Proteomes" id="UP000071561"/>
    </source>
</evidence>
<sequence length="99" mass="11675">MKDYIRILNYQPHTVSKEFIADPNRGLNTFFSFHPLTEVRQKLHLLLRAWLRQVNVYAEPSDISAMLLFQEQLIEFMEVSYVKGVKDGYLPKPVNHPKN</sequence>
<keyword evidence="2" id="KW-1185">Reference proteome</keyword>
<dbReference type="PATRIC" id="fig|188932.3.peg.2080"/>
<protein>
    <submittedName>
        <fullName evidence="1">Uncharacterized protein</fullName>
    </submittedName>
</protein>
<name>A0A127VC64_9SPHI</name>